<accession>A0AB33INV4</accession>
<dbReference type="PANTHER" id="PTHR43133">
    <property type="entry name" value="RNA POLYMERASE ECF-TYPE SIGMA FACTO"/>
    <property type="match status" value="1"/>
</dbReference>
<protein>
    <submittedName>
        <fullName evidence="7">RNA polymerase sigma-70 factor</fullName>
    </submittedName>
</protein>
<sequence>MPQLDKSILLGLRNGKLKHFEMVFRHYNRWIYNFVFDLLKDAAAAQDITQDVFIQVWNHRENIDSDANFEGYLFTIARNMVYHAVQQEVKRQLYAQQVQYQGHEQDVEYNEADKLLMEEYIMNLSKQLPDMRRQILMLYWKSGLNYREIAECLNISESTVATQIQRSLKFIRSKID</sequence>
<evidence type="ECO:0000259" key="5">
    <source>
        <dbReference type="Pfam" id="PF04542"/>
    </source>
</evidence>
<dbReference type="CDD" id="cd06171">
    <property type="entry name" value="Sigma70_r4"/>
    <property type="match status" value="1"/>
</dbReference>
<dbReference type="InterPro" id="IPR014284">
    <property type="entry name" value="RNA_pol_sigma-70_dom"/>
</dbReference>
<evidence type="ECO:0000256" key="4">
    <source>
        <dbReference type="ARBA" id="ARBA00023163"/>
    </source>
</evidence>
<gene>
    <name evidence="7" type="ORF">GTC17253_10900</name>
</gene>
<dbReference type="InterPro" id="IPR036388">
    <property type="entry name" value="WH-like_DNA-bd_sf"/>
</dbReference>
<keyword evidence="3" id="KW-0731">Sigma factor</keyword>
<evidence type="ECO:0000256" key="3">
    <source>
        <dbReference type="ARBA" id="ARBA00023082"/>
    </source>
</evidence>
<dbReference type="GO" id="GO:0016987">
    <property type="term" value="F:sigma factor activity"/>
    <property type="evidence" value="ECO:0007669"/>
    <property type="project" value="UniProtKB-KW"/>
</dbReference>
<reference evidence="7" key="1">
    <citation type="submission" date="2024-07" db="EMBL/GenBank/DDBJ databases">
        <title>Complete genome sequence of Prevotella sp. YM-2024 GTC17253.</title>
        <authorList>
            <person name="Hayashi M."/>
            <person name="Muto Y."/>
            <person name="Tanaka K."/>
            <person name="Niwa H."/>
        </authorList>
    </citation>
    <scope>NUCLEOTIDE SEQUENCE</scope>
    <source>
        <strain evidence="7">GTC17253</strain>
    </source>
</reference>
<dbReference type="InterPro" id="IPR007627">
    <property type="entry name" value="RNA_pol_sigma70_r2"/>
</dbReference>
<feature type="domain" description="RNA polymerase sigma-70 region 2" evidence="5">
    <location>
        <begin position="24"/>
        <end position="88"/>
    </location>
</feature>
<keyword evidence="4" id="KW-0804">Transcription</keyword>
<organism evidence="7">
    <name type="scientific">Prevotella sp. GTC17253</name>
    <dbReference type="NCBI Taxonomy" id="3236793"/>
    <lineage>
        <taxon>Bacteria</taxon>
        <taxon>Pseudomonadati</taxon>
        <taxon>Bacteroidota</taxon>
        <taxon>Bacteroidia</taxon>
        <taxon>Bacteroidales</taxon>
        <taxon>Prevotellaceae</taxon>
        <taxon>Prevotella</taxon>
    </lineage>
</organism>
<dbReference type="InterPro" id="IPR013325">
    <property type="entry name" value="RNA_pol_sigma_r2"/>
</dbReference>
<dbReference type="NCBIfam" id="TIGR02937">
    <property type="entry name" value="sigma70-ECF"/>
    <property type="match status" value="1"/>
</dbReference>
<dbReference type="Pfam" id="PF04542">
    <property type="entry name" value="Sigma70_r2"/>
    <property type="match status" value="1"/>
</dbReference>
<dbReference type="SUPFAM" id="SSF88946">
    <property type="entry name" value="Sigma2 domain of RNA polymerase sigma factors"/>
    <property type="match status" value="1"/>
</dbReference>
<dbReference type="InterPro" id="IPR013249">
    <property type="entry name" value="RNA_pol_sigma70_r4_t2"/>
</dbReference>
<comment type="similarity">
    <text evidence="1">Belongs to the sigma-70 factor family. ECF subfamily.</text>
</comment>
<proteinExistence type="inferred from homology"/>
<keyword evidence="2" id="KW-0805">Transcription regulation</keyword>
<dbReference type="InterPro" id="IPR013324">
    <property type="entry name" value="RNA_pol_sigma_r3/r4-like"/>
</dbReference>
<dbReference type="GO" id="GO:0003677">
    <property type="term" value="F:DNA binding"/>
    <property type="evidence" value="ECO:0007669"/>
    <property type="project" value="InterPro"/>
</dbReference>
<feature type="domain" description="RNA polymerase sigma factor 70 region 4 type 2" evidence="6">
    <location>
        <begin position="120"/>
        <end position="170"/>
    </location>
</feature>
<dbReference type="EMBL" id="AP035785">
    <property type="protein sequence ID" value="BFO71124.1"/>
    <property type="molecule type" value="Genomic_DNA"/>
</dbReference>
<dbReference type="InterPro" id="IPR039425">
    <property type="entry name" value="RNA_pol_sigma-70-like"/>
</dbReference>
<dbReference type="SUPFAM" id="SSF88659">
    <property type="entry name" value="Sigma3 and sigma4 domains of RNA polymerase sigma factors"/>
    <property type="match status" value="1"/>
</dbReference>
<name>A0AB33INV4_9BACT</name>
<dbReference type="PANTHER" id="PTHR43133:SF46">
    <property type="entry name" value="RNA POLYMERASE SIGMA-70 FACTOR ECF SUBFAMILY"/>
    <property type="match status" value="1"/>
</dbReference>
<evidence type="ECO:0000256" key="2">
    <source>
        <dbReference type="ARBA" id="ARBA00023015"/>
    </source>
</evidence>
<dbReference type="Gene3D" id="1.10.10.10">
    <property type="entry name" value="Winged helix-like DNA-binding domain superfamily/Winged helix DNA-binding domain"/>
    <property type="match status" value="1"/>
</dbReference>
<dbReference type="AlphaFoldDB" id="A0AB33INV4"/>
<dbReference type="GO" id="GO:0006352">
    <property type="term" value="P:DNA-templated transcription initiation"/>
    <property type="evidence" value="ECO:0007669"/>
    <property type="project" value="InterPro"/>
</dbReference>
<evidence type="ECO:0000259" key="6">
    <source>
        <dbReference type="Pfam" id="PF08281"/>
    </source>
</evidence>
<evidence type="ECO:0000256" key="1">
    <source>
        <dbReference type="ARBA" id="ARBA00010641"/>
    </source>
</evidence>
<dbReference type="Pfam" id="PF08281">
    <property type="entry name" value="Sigma70_r4_2"/>
    <property type="match status" value="1"/>
</dbReference>
<evidence type="ECO:0000313" key="7">
    <source>
        <dbReference type="EMBL" id="BFO71124.1"/>
    </source>
</evidence>
<dbReference type="Gene3D" id="1.10.1740.10">
    <property type="match status" value="1"/>
</dbReference>